<dbReference type="EMBL" id="BK014735">
    <property type="protein sequence ID" value="DAD73384.1"/>
    <property type="molecule type" value="Genomic_DNA"/>
</dbReference>
<sequence length="30" mass="3519">MRSCLGTLFLLCTPPFGWFVLAYLWVRGDR</sequence>
<organism evidence="1">
    <name type="scientific">Siphoviridae sp. ctKm44</name>
    <dbReference type="NCBI Taxonomy" id="2826245"/>
    <lineage>
        <taxon>Viruses</taxon>
        <taxon>Duplodnaviria</taxon>
        <taxon>Heunggongvirae</taxon>
        <taxon>Uroviricota</taxon>
        <taxon>Caudoviricetes</taxon>
    </lineage>
</organism>
<accession>A0A8S5LU32</accession>
<protein>
    <submittedName>
        <fullName evidence="1">Uncharacterized protein</fullName>
    </submittedName>
</protein>
<evidence type="ECO:0000313" key="1">
    <source>
        <dbReference type="EMBL" id="DAD73384.1"/>
    </source>
</evidence>
<name>A0A8S5LU32_9CAUD</name>
<reference evidence="1" key="1">
    <citation type="journal article" date="2021" name="Proc. Natl. Acad. Sci. U.S.A.">
        <title>A Catalog of Tens of Thousands of Viruses from Human Metagenomes Reveals Hidden Associations with Chronic Diseases.</title>
        <authorList>
            <person name="Tisza M.J."/>
            <person name="Buck C.B."/>
        </authorList>
    </citation>
    <scope>NUCLEOTIDE SEQUENCE</scope>
    <source>
        <strain evidence="1">CtKm44</strain>
    </source>
</reference>
<proteinExistence type="predicted"/>